<dbReference type="GeneID" id="9041086"/>
<evidence type="ECO:0000313" key="2">
    <source>
        <dbReference type="Proteomes" id="UP000007800"/>
    </source>
</evidence>
<name>C5LDI2_PERM5</name>
<keyword evidence="2" id="KW-1185">Reference proteome</keyword>
<accession>C5LDI2</accession>
<evidence type="ECO:0000313" key="1">
    <source>
        <dbReference type="EMBL" id="EER05314.1"/>
    </source>
</evidence>
<dbReference type="RefSeq" id="XP_002773498.1">
    <property type="nucleotide sequence ID" value="XM_002773452.1"/>
</dbReference>
<dbReference type="AlphaFoldDB" id="C5LDI2"/>
<reference evidence="1 2" key="1">
    <citation type="submission" date="2008-07" db="EMBL/GenBank/DDBJ databases">
        <authorList>
            <person name="El-Sayed N."/>
            <person name="Caler E."/>
            <person name="Inman J."/>
            <person name="Amedeo P."/>
            <person name="Hass B."/>
            <person name="Wortman J."/>
        </authorList>
    </citation>
    <scope>NUCLEOTIDE SEQUENCE [LARGE SCALE GENOMIC DNA]</scope>
    <source>
        <strain evidence="2">ATCC 50983 / TXsc</strain>
    </source>
</reference>
<organism evidence="2">
    <name type="scientific">Perkinsus marinus (strain ATCC 50983 / TXsc)</name>
    <dbReference type="NCBI Taxonomy" id="423536"/>
    <lineage>
        <taxon>Eukaryota</taxon>
        <taxon>Sar</taxon>
        <taxon>Alveolata</taxon>
        <taxon>Perkinsozoa</taxon>
        <taxon>Perkinsea</taxon>
        <taxon>Perkinsida</taxon>
        <taxon>Perkinsidae</taxon>
        <taxon>Perkinsus</taxon>
    </lineage>
</organism>
<proteinExistence type="predicted"/>
<gene>
    <name evidence="1" type="ORF">Pmar_PMAR027957</name>
</gene>
<dbReference type="Proteomes" id="UP000007800">
    <property type="component" value="Unassembled WGS sequence"/>
</dbReference>
<dbReference type="Gene3D" id="3.40.50.720">
    <property type="entry name" value="NAD(P)-binding Rossmann-like Domain"/>
    <property type="match status" value="1"/>
</dbReference>
<sequence>MQRASIIAEHVSPGHFHSTVLTIVGGGNSGHVCASLVHGNTEGRVRVQLLTTKPEAWISSPVVRFPDGCKDYLGALAVAARDRRGFLVPASQEGLVDKVSSEPNEVLPNADIILWTGPVSATKEVMIGLLGARFGL</sequence>
<dbReference type="EMBL" id="GG680969">
    <property type="protein sequence ID" value="EER05314.1"/>
    <property type="molecule type" value="Genomic_DNA"/>
</dbReference>
<dbReference type="InParanoid" id="C5LDI2"/>
<protein>
    <submittedName>
        <fullName evidence="1">Uncharacterized protein</fullName>
    </submittedName>
</protein>
<dbReference type="OMA" id="FVNPGRT"/>
<dbReference type="OrthoDB" id="6058913at2759"/>